<feature type="domain" description="AAA+ ATPase" evidence="12">
    <location>
        <begin position="323"/>
        <end position="459"/>
    </location>
</feature>
<dbReference type="GO" id="GO:0009535">
    <property type="term" value="C:chloroplast thylakoid membrane"/>
    <property type="evidence" value="ECO:0007669"/>
    <property type="project" value="TreeGrafter"/>
</dbReference>
<dbReference type="FunFam" id="3.40.50.300:FF:000277">
    <property type="entry name" value="ATP-dependent zinc metalloprotease FtsH"/>
    <property type="match status" value="1"/>
</dbReference>
<dbReference type="InterPro" id="IPR003593">
    <property type="entry name" value="AAA+_ATPase"/>
</dbReference>
<evidence type="ECO:0000256" key="2">
    <source>
        <dbReference type="ARBA" id="ARBA00022670"/>
    </source>
</evidence>
<dbReference type="AlphaFoldDB" id="A0AAU9M4Z5"/>
<keyword evidence="14" id="KW-1185">Reference proteome</keyword>
<dbReference type="GO" id="GO:0004176">
    <property type="term" value="F:ATP-dependent peptidase activity"/>
    <property type="evidence" value="ECO:0007669"/>
    <property type="project" value="TreeGrafter"/>
</dbReference>
<evidence type="ECO:0000256" key="7">
    <source>
        <dbReference type="ARBA" id="ARBA00022946"/>
    </source>
</evidence>
<keyword evidence="5" id="KW-0378">Hydrolase</keyword>
<proteinExistence type="inferred from homology"/>
<evidence type="ECO:0000256" key="6">
    <source>
        <dbReference type="ARBA" id="ARBA00022840"/>
    </source>
</evidence>
<dbReference type="Gene3D" id="1.10.8.60">
    <property type="match status" value="1"/>
</dbReference>
<dbReference type="EMBL" id="CAKMRJ010001112">
    <property type="protein sequence ID" value="CAH1420872.1"/>
    <property type="molecule type" value="Genomic_DNA"/>
</dbReference>
<feature type="transmembrane region" description="Helical" evidence="11">
    <location>
        <begin position="119"/>
        <end position="139"/>
    </location>
</feature>
<name>A0AAU9M4Z5_9ASTR</name>
<gene>
    <name evidence="13" type="ORF">LVIROSA_LOCUS8306</name>
</gene>
<dbReference type="PANTHER" id="PTHR23076:SF122">
    <property type="entry name" value="AAA+ ATPASE DOMAIN, ATPASE, AAA-TYPE, CORE, PEPTIDASE M41, FTSH EXTRACELLULAR"/>
    <property type="match status" value="1"/>
</dbReference>
<reference evidence="13 14" key="1">
    <citation type="submission" date="2022-01" db="EMBL/GenBank/DDBJ databases">
        <authorList>
            <person name="Xiong W."/>
            <person name="Schranz E."/>
        </authorList>
    </citation>
    <scope>NUCLEOTIDE SEQUENCE [LARGE SCALE GENOMIC DNA]</scope>
</reference>
<keyword evidence="8 11" id="KW-1133">Transmembrane helix</keyword>
<dbReference type="InterPro" id="IPR003960">
    <property type="entry name" value="ATPase_AAA_CS"/>
</dbReference>
<evidence type="ECO:0000256" key="10">
    <source>
        <dbReference type="RuleBase" id="RU003651"/>
    </source>
</evidence>
<evidence type="ECO:0000256" key="11">
    <source>
        <dbReference type="SAM" id="Phobius"/>
    </source>
</evidence>
<dbReference type="InterPro" id="IPR027417">
    <property type="entry name" value="P-loop_NTPase"/>
</dbReference>
<dbReference type="InterPro" id="IPR003959">
    <property type="entry name" value="ATPase_AAA_core"/>
</dbReference>
<evidence type="ECO:0000256" key="5">
    <source>
        <dbReference type="ARBA" id="ARBA00022801"/>
    </source>
</evidence>
<evidence type="ECO:0000256" key="8">
    <source>
        <dbReference type="ARBA" id="ARBA00022989"/>
    </source>
</evidence>
<accession>A0AAU9M4Z5</accession>
<dbReference type="SUPFAM" id="SSF52540">
    <property type="entry name" value="P-loop containing nucleoside triphosphate hydrolases"/>
    <property type="match status" value="1"/>
</dbReference>
<comment type="subcellular location">
    <subcellularLocation>
        <location evidence="1">Membrane</location>
        <topology evidence="1">Multi-pass membrane protein</topology>
    </subcellularLocation>
</comment>
<comment type="caution">
    <text evidence="13">The sequence shown here is derived from an EMBL/GenBank/DDBJ whole genome shotgun (WGS) entry which is preliminary data.</text>
</comment>
<keyword evidence="2" id="KW-0645">Protease</keyword>
<evidence type="ECO:0000259" key="12">
    <source>
        <dbReference type="SMART" id="SM00382"/>
    </source>
</evidence>
<evidence type="ECO:0000256" key="1">
    <source>
        <dbReference type="ARBA" id="ARBA00004141"/>
    </source>
</evidence>
<dbReference type="Gene3D" id="3.40.50.300">
    <property type="entry name" value="P-loop containing nucleotide triphosphate hydrolases"/>
    <property type="match status" value="1"/>
</dbReference>
<keyword evidence="9 11" id="KW-0472">Membrane</keyword>
<sequence>MAMANLVTNTSSMIRSPKQFSSRPKRSYYTTPLTPALSFTLPLRHAVKPVSAFVKGNSGFGGSMKSESDCFTSNSLLFWNDLNQFKCHGTRIDAVVDTEEKQSKRRNTDGNPRRFGNKVYAIVVATSFCVFLGMCSMKLPSLMRPSHYMDVPYSDLICGIQDGSVIRVQFEENSRQIYFNKKSLHDPNIESPQTDLQEKPTKTILPKWHYLTRNVEDDKYDLLKTLKEKGITYGSNRALLSQSMKNFLFVFFQVTPFWLMVLLSFYQLNAQHDLGKIIKRKPSTKQSVTFDDVKGVDAAKAELLEIILCMKGDNKYMKLGAKLPKGVLLTGPPGTGKTLLARAVAGEADVAFFSISASELVEVFVGRGAARVRDLFREARKNSPSIIFIDEIDAVGGQRGSTMNCERDQTLNQLLTEMDGFEKESNVVVIAATNRPETLDSALMRPGRFSRKVRVDVPDEKGRKDIFALYIKDVPMEDDKEAISELVASLTNGLVGADLENIAREAVLLAARKGGEYVTEDDVLEAVDRARTKVYDDVPKTKGPTMRDFMQGGSLGYENKEISLYVDHDGNGLEEWWDDEMNLVVSEDESGLEDEGREFVTEDYVLEAVDA</sequence>
<keyword evidence="4 10" id="KW-0547">Nucleotide-binding</keyword>
<keyword evidence="7" id="KW-0809">Transit peptide</keyword>
<comment type="similarity">
    <text evidence="10">Belongs to the AAA ATPase family.</text>
</comment>
<evidence type="ECO:0000313" key="13">
    <source>
        <dbReference type="EMBL" id="CAH1420872.1"/>
    </source>
</evidence>
<dbReference type="InterPro" id="IPR041569">
    <property type="entry name" value="AAA_lid_3"/>
</dbReference>
<keyword evidence="3 11" id="KW-0812">Transmembrane</keyword>
<dbReference type="GO" id="GO:0016887">
    <property type="term" value="F:ATP hydrolysis activity"/>
    <property type="evidence" value="ECO:0007669"/>
    <property type="project" value="InterPro"/>
</dbReference>
<protein>
    <recommendedName>
        <fullName evidence="12">AAA+ ATPase domain-containing protein</fullName>
    </recommendedName>
</protein>
<dbReference type="PROSITE" id="PS00674">
    <property type="entry name" value="AAA"/>
    <property type="match status" value="1"/>
</dbReference>
<evidence type="ECO:0000256" key="3">
    <source>
        <dbReference type="ARBA" id="ARBA00022692"/>
    </source>
</evidence>
<evidence type="ECO:0000313" key="14">
    <source>
        <dbReference type="Proteomes" id="UP001157418"/>
    </source>
</evidence>
<dbReference type="Proteomes" id="UP001157418">
    <property type="component" value="Unassembled WGS sequence"/>
</dbReference>
<dbReference type="GO" id="GO:0005524">
    <property type="term" value="F:ATP binding"/>
    <property type="evidence" value="ECO:0007669"/>
    <property type="project" value="UniProtKB-KW"/>
</dbReference>
<dbReference type="SMART" id="SM00382">
    <property type="entry name" value="AAA"/>
    <property type="match status" value="1"/>
</dbReference>
<evidence type="ECO:0000256" key="9">
    <source>
        <dbReference type="ARBA" id="ARBA00023136"/>
    </source>
</evidence>
<dbReference type="GO" id="GO:0006508">
    <property type="term" value="P:proteolysis"/>
    <property type="evidence" value="ECO:0007669"/>
    <property type="project" value="UniProtKB-KW"/>
</dbReference>
<keyword evidence="6 10" id="KW-0067">ATP-binding</keyword>
<dbReference type="Pfam" id="PF17862">
    <property type="entry name" value="AAA_lid_3"/>
    <property type="match status" value="1"/>
</dbReference>
<organism evidence="13 14">
    <name type="scientific">Lactuca virosa</name>
    <dbReference type="NCBI Taxonomy" id="75947"/>
    <lineage>
        <taxon>Eukaryota</taxon>
        <taxon>Viridiplantae</taxon>
        <taxon>Streptophyta</taxon>
        <taxon>Embryophyta</taxon>
        <taxon>Tracheophyta</taxon>
        <taxon>Spermatophyta</taxon>
        <taxon>Magnoliopsida</taxon>
        <taxon>eudicotyledons</taxon>
        <taxon>Gunneridae</taxon>
        <taxon>Pentapetalae</taxon>
        <taxon>asterids</taxon>
        <taxon>campanulids</taxon>
        <taxon>Asterales</taxon>
        <taxon>Asteraceae</taxon>
        <taxon>Cichorioideae</taxon>
        <taxon>Cichorieae</taxon>
        <taxon>Lactucinae</taxon>
        <taxon>Lactuca</taxon>
    </lineage>
</organism>
<dbReference type="PANTHER" id="PTHR23076">
    <property type="entry name" value="METALLOPROTEASE M41 FTSH"/>
    <property type="match status" value="1"/>
</dbReference>
<evidence type="ECO:0000256" key="4">
    <source>
        <dbReference type="ARBA" id="ARBA00022741"/>
    </source>
</evidence>
<dbReference type="Pfam" id="PF00004">
    <property type="entry name" value="AAA"/>
    <property type="match status" value="1"/>
</dbReference>
<dbReference type="CDD" id="cd19501">
    <property type="entry name" value="RecA-like_FtsH"/>
    <property type="match status" value="1"/>
</dbReference>